<name>F0ZEJ4_DICPU</name>
<dbReference type="KEGG" id="dpp:DICPUDRAFT_76760"/>
<reference evidence="2" key="1">
    <citation type="journal article" date="2011" name="Genome Biol.">
        <title>Comparative genomics of the social amoebae Dictyostelium discoideum and Dictyostelium purpureum.</title>
        <authorList>
            <consortium name="US DOE Joint Genome Institute (JGI-PGF)"/>
            <person name="Sucgang R."/>
            <person name="Kuo A."/>
            <person name="Tian X."/>
            <person name="Salerno W."/>
            <person name="Parikh A."/>
            <person name="Feasley C.L."/>
            <person name="Dalin E."/>
            <person name="Tu H."/>
            <person name="Huang E."/>
            <person name="Barry K."/>
            <person name="Lindquist E."/>
            <person name="Shapiro H."/>
            <person name="Bruce D."/>
            <person name="Schmutz J."/>
            <person name="Salamov A."/>
            <person name="Fey P."/>
            <person name="Gaudet P."/>
            <person name="Anjard C."/>
            <person name="Babu M.M."/>
            <person name="Basu S."/>
            <person name="Bushmanova Y."/>
            <person name="van der Wel H."/>
            <person name="Katoh-Kurasawa M."/>
            <person name="Dinh C."/>
            <person name="Coutinho P.M."/>
            <person name="Saito T."/>
            <person name="Elias M."/>
            <person name="Schaap P."/>
            <person name="Kay R.R."/>
            <person name="Henrissat B."/>
            <person name="Eichinger L."/>
            <person name="Rivero F."/>
            <person name="Putnam N.H."/>
            <person name="West C.M."/>
            <person name="Loomis W.F."/>
            <person name="Chisholm R.L."/>
            <person name="Shaulsky G."/>
            <person name="Strassmann J.E."/>
            <person name="Queller D.C."/>
            <person name="Kuspa A."/>
            <person name="Grigoriev I.V."/>
        </authorList>
    </citation>
    <scope>NUCLEOTIDE SEQUENCE [LARGE SCALE GENOMIC DNA]</scope>
    <source>
        <strain evidence="2">QSDP1</strain>
    </source>
</reference>
<dbReference type="RefSeq" id="XP_003285846.1">
    <property type="nucleotide sequence ID" value="XM_003285798.1"/>
</dbReference>
<gene>
    <name evidence="1" type="ORF">DICPUDRAFT_76760</name>
</gene>
<organism evidence="1 2">
    <name type="scientific">Dictyostelium purpureum</name>
    <name type="common">Slime mold</name>
    <dbReference type="NCBI Taxonomy" id="5786"/>
    <lineage>
        <taxon>Eukaryota</taxon>
        <taxon>Amoebozoa</taxon>
        <taxon>Evosea</taxon>
        <taxon>Eumycetozoa</taxon>
        <taxon>Dictyostelia</taxon>
        <taxon>Dictyosteliales</taxon>
        <taxon>Dictyosteliaceae</taxon>
        <taxon>Dictyostelium</taxon>
    </lineage>
</organism>
<dbReference type="AlphaFoldDB" id="F0ZEJ4"/>
<accession>F0ZEJ4</accession>
<keyword evidence="2" id="KW-1185">Reference proteome</keyword>
<dbReference type="Proteomes" id="UP000001064">
    <property type="component" value="Unassembled WGS sequence"/>
</dbReference>
<evidence type="ECO:0000313" key="2">
    <source>
        <dbReference type="Proteomes" id="UP000001064"/>
    </source>
</evidence>
<protein>
    <submittedName>
        <fullName evidence="1">Uncharacterized protein</fullName>
    </submittedName>
</protein>
<proteinExistence type="predicted"/>
<dbReference type="GeneID" id="10499392"/>
<sequence length="178" mass="20761">MNKLITNNGPWLDTWKRMRLLKPEFNSNCKNCNNDIPQTLKHILLDCTDFETIRSDTRRIITNKLLSLSSTLKNSSPIIETLSWFDNYNSTNISQNNIFKNKLFTDNNILSSAIGYVPKHLVKMLKNHCKFNEKEIIEFTSFCTNQICNRNQLILTKIINKNKPLNLLIEEPQNDTNL</sequence>
<evidence type="ECO:0000313" key="1">
    <source>
        <dbReference type="EMBL" id="EGC37658.1"/>
    </source>
</evidence>
<dbReference type="VEuPathDB" id="AmoebaDB:DICPUDRAFT_76760"/>
<dbReference type="OrthoDB" id="5588518at2759"/>
<dbReference type="EMBL" id="GL870994">
    <property type="protein sequence ID" value="EGC37658.1"/>
    <property type="molecule type" value="Genomic_DNA"/>
</dbReference>
<dbReference type="InParanoid" id="F0ZEJ4"/>